<evidence type="ECO:0000313" key="4">
    <source>
        <dbReference type="Proteomes" id="UP001595836"/>
    </source>
</evidence>
<feature type="compositionally biased region" description="Acidic residues" evidence="1">
    <location>
        <begin position="431"/>
        <end position="442"/>
    </location>
</feature>
<keyword evidence="2" id="KW-0812">Transmembrane</keyword>
<feature type="transmembrane region" description="Helical" evidence="2">
    <location>
        <begin position="152"/>
        <end position="173"/>
    </location>
</feature>
<keyword evidence="2" id="KW-1133">Transmembrane helix</keyword>
<feature type="compositionally biased region" description="Acidic residues" evidence="1">
    <location>
        <begin position="411"/>
        <end position="421"/>
    </location>
</feature>
<gene>
    <name evidence="3" type="ORF">ACFO7U_02865</name>
</gene>
<feature type="transmembrane region" description="Helical" evidence="2">
    <location>
        <begin position="48"/>
        <end position="68"/>
    </location>
</feature>
<feature type="transmembrane region" description="Helical" evidence="2">
    <location>
        <begin position="227"/>
        <end position="254"/>
    </location>
</feature>
<feature type="compositionally biased region" description="Acidic residues" evidence="1">
    <location>
        <begin position="530"/>
        <end position="543"/>
    </location>
</feature>
<proteinExistence type="predicted"/>
<feature type="transmembrane region" description="Helical" evidence="2">
    <location>
        <begin position="80"/>
        <end position="96"/>
    </location>
</feature>
<dbReference type="Proteomes" id="UP001595836">
    <property type="component" value="Unassembled WGS sequence"/>
</dbReference>
<feature type="transmembrane region" description="Helical" evidence="2">
    <location>
        <begin position="116"/>
        <end position="140"/>
    </location>
</feature>
<protein>
    <submittedName>
        <fullName evidence="3">DUF6350 family protein</fullName>
    </submittedName>
</protein>
<dbReference type="Pfam" id="PF19877">
    <property type="entry name" value="DUF6350"/>
    <property type="match status" value="1"/>
</dbReference>
<feature type="transmembrane region" description="Helical" evidence="2">
    <location>
        <begin position="291"/>
        <end position="312"/>
    </location>
</feature>
<evidence type="ECO:0000256" key="2">
    <source>
        <dbReference type="SAM" id="Phobius"/>
    </source>
</evidence>
<keyword evidence="4" id="KW-1185">Reference proteome</keyword>
<feature type="transmembrane region" description="Helical" evidence="2">
    <location>
        <begin position="357"/>
        <end position="383"/>
    </location>
</feature>
<evidence type="ECO:0000256" key="1">
    <source>
        <dbReference type="SAM" id="MobiDB-lite"/>
    </source>
</evidence>
<feature type="transmembrane region" description="Helical" evidence="2">
    <location>
        <begin position="21"/>
        <end position="42"/>
    </location>
</feature>
<dbReference type="InterPro" id="IPR045931">
    <property type="entry name" value="DUF6350"/>
</dbReference>
<feature type="compositionally biased region" description="Acidic residues" evidence="1">
    <location>
        <begin position="494"/>
        <end position="506"/>
    </location>
</feature>
<keyword evidence="2" id="KW-0472">Membrane</keyword>
<dbReference type="RefSeq" id="WP_344988215.1">
    <property type="nucleotide sequence ID" value="NZ_BAABCD010000005.1"/>
</dbReference>
<feature type="region of interest" description="Disordered" evidence="1">
    <location>
        <begin position="389"/>
        <end position="589"/>
    </location>
</feature>
<feature type="transmembrane region" description="Helical" evidence="2">
    <location>
        <begin position="324"/>
        <end position="345"/>
    </location>
</feature>
<feature type="compositionally biased region" description="Basic and acidic residues" evidence="1">
    <location>
        <begin position="443"/>
        <end position="461"/>
    </location>
</feature>
<comment type="caution">
    <text evidence="3">The sequence shown here is derived from an EMBL/GenBank/DDBJ whole genome shotgun (WGS) entry which is preliminary data.</text>
</comment>
<sequence length="589" mass="59272">MSPQRVIRPAVRRSPAGAGSLLWTAAAAALPVVVTVLILVVLTLGALLFSATGFDSLFAVVAVEWLVVNRVPLTIDAVELGFLPLLPPLIYAVVLARQTRAVLADVEQPGAREAGAAIVGATVAGLLLTGLASLLVGSAASDFAVRESSLPLALTWTAVVGIVGSGLGVWLFFRRDLREELPMWVRGGVHLGAAFVAAMWAISAFLVLVGILFAWEPVEASMGIGKGLAGTAALTGISVAYLPNVVMAGAALLVGGEAHLGEASYSVFAVSRGPMPEVPLAAALPTTNPHWVVQGLLLVTVLTAALLARSVAHWFRTTADAVKATWLAAAIGAVVTALTPVVAGGELGVLGSVGTGSLIAAGMALLLFGVIGSTTIALSLAGLTRRRERAESELARRRRRVGATAGVTTDEVTDDRADDLEGGTAGRPVDDDSVADDAAADDEAAHHAAEDDDEAAHHAGDDAADDAADNAGTSAGDEDYASGDDGTAHGDGTAGDEDVAGDDDIAGSDGDLTGHDAGDLADTVDAGADPSDELEPDAYELEESGAHRSGTGAEDGGTAGSADSADEGIVDAPDAGSADLPEDGPKAGD</sequence>
<dbReference type="EMBL" id="JBHSHP010000008">
    <property type="protein sequence ID" value="MFC4753721.1"/>
    <property type="molecule type" value="Genomic_DNA"/>
</dbReference>
<name>A0ABV9PLG3_9ACTN</name>
<reference evidence="4" key="1">
    <citation type="journal article" date="2019" name="Int. J. Syst. Evol. Microbiol.">
        <title>The Global Catalogue of Microorganisms (GCM) 10K type strain sequencing project: providing services to taxonomists for standard genome sequencing and annotation.</title>
        <authorList>
            <consortium name="The Broad Institute Genomics Platform"/>
            <consortium name="The Broad Institute Genome Sequencing Center for Infectious Disease"/>
            <person name="Wu L."/>
            <person name="Ma J."/>
        </authorList>
    </citation>
    <scope>NUCLEOTIDE SEQUENCE [LARGE SCALE GENOMIC DNA]</scope>
    <source>
        <strain evidence="4">JCM 11882</strain>
    </source>
</reference>
<accession>A0ABV9PLG3</accession>
<feature type="transmembrane region" description="Helical" evidence="2">
    <location>
        <begin position="193"/>
        <end position="215"/>
    </location>
</feature>
<organism evidence="3 4">
    <name type="scientific">Dietzia aurantiaca</name>
    <dbReference type="NCBI Taxonomy" id="983873"/>
    <lineage>
        <taxon>Bacteria</taxon>
        <taxon>Bacillati</taxon>
        <taxon>Actinomycetota</taxon>
        <taxon>Actinomycetes</taxon>
        <taxon>Mycobacteriales</taxon>
        <taxon>Dietziaceae</taxon>
        <taxon>Dietzia</taxon>
    </lineage>
</organism>
<evidence type="ECO:0000313" key="3">
    <source>
        <dbReference type="EMBL" id="MFC4753721.1"/>
    </source>
</evidence>